<evidence type="ECO:0000313" key="7">
    <source>
        <dbReference type="Proteomes" id="UP001163878"/>
    </source>
</evidence>
<dbReference type="PROSITE" id="PS01081">
    <property type="entry name" value="HTH_TETR_1"/>
    <property type="match status" value="1"/>
</dbReference>
<evidence type="ECO:0000256" key="4">
    <source>
        <dbReference type="PROSITE-ProRule" id="PRU00335"/>
    </source>
</evidence>
<keyword evidence="2 4" id="KW-0238">DNA-binding</keyword>
<dbReference type="EMBL" id="CP107567">
    <property type="protein sequence ID" value="UYQ62639.1"/>
    <property type="molecule type" value="Genomic_DNA"/>
</dbReference>
<organism evidence="6 7">
    <name type="scientific">Streptomyces peucetius</name>
    <dbReference type="NCBI Taxonomy" id="1950"/>
    <lineage>
        <taxon>Bacteria</taxon>
        <taxon>Bacillati</taxon>
        <taxon>Actinomycetota</taxon>
        <taxon>Actinomycetes</taxon>
        <taxon>Kitasatosporales</taxon>
        <taxon>Streptomycetaceae</taxon>
        <taxon>Streptomyces</taxon>
    </lineage>
</organism>
<proteinExistence type="predicted"/>
<evidence type="ECO:0000256" key="3">
    <source>
        <dbReference type="ARBA" id="ARBA00023163"/>
    </source>
</evidence>
<evidence type="ECO:0000256" key="2">
    <source>
        <dbReference type="ARBA" id="ARBA00023125"/>
    </source>
</evidence>
<reference evidence="6" key="1">
    <citation type="submission" date="2022-10" db="EMBL/GenBank/DDBJ databases">
        <title>Cytochrome P450 Catalyzes Benzene Ring Formation in the Biosynthesis of Trialkyl-Substituted Aromatic Polyketides.</title>
        <authorList>
            <person name="Zhao E."/>
            <person name="Ge H."/>
        </authorList>
    </citation>
    <scope>NUCLEOTIDE SEQUENCE</scope>
    <source>
        <strain evidence="6">NA0869</strain>
    </source>
</reference>
<dbReference type="PANTHER" id="PTHR30055:SF234">
    <property type="entry name" value="HTH-TYPE TRANSCRIPTIONAL REGULATOR BETI"/>
    <property type="match status" value="1"/>
</dbReference>
<dbReference type="InterPro" id="IPR023772">
    <property type="entry name" value="DNA-bd_HTH_TetR-type_CS"/>
</dbReference>
<gene>
    <name evidence="6" type="ORF">OGH68_14875</name>
</gene>
<evidence type="ECO:0000259" key="5">
    <source>
        <dbReference type="PROSITE" id="PS50977"/>
    </source>
</evidence>
<feature type="domain" description="HTH tetR-type" evidence="5">
    <location>
        <begin position="7"/>
        <end position="67"/>
    </location>
</feature>
<name>A0ABY6I6L2_STRPE</name>
<dbReference type="PROSITE" id="PS50977">
    <property type="entry name" value="HTH_TETR_2"/>
    <property type="match status" value="1"/>
</dbReference>
<dbReference type="PANTHER" id="PTHR30055">
    <property type="entry name" value="HTH-TYPE TRANSCRIPTIONAL REGULATOR RUTR"/>
    <property type="match status" value="1"/>
</dbReference>
<dbReference type="SUPFAM" id="SSF48498">
    <property type="entry name" value="Tetracyclin repressor-like, C-terminal domain"/>
    <property type="match status" value="1"/>
</dbReference>
<dbReference type="InterPro" id="IPR050109">
    <property type="entry name" value="HTH-type_TetR-like_transc_reg"/>
</dbReference>
<dbReference type="InterPro" id="IPR001647">
    <property type="entry name" value="HTH_TetR"/>
</dbReference>
<dbReference type="RefSeq" id="WP_264244334.1">
    <property type="nucleotide sequence ID" value="NZ_CP107567.1"/>
</dbReference>
<evidence type="ECO:0000256" key="1">
    <source>
        <dbReference type="ARBA" id="ARBA00023015"/>
    </source>
</evidence>
<keyword evidence="7" id="KW-1185">Reference proteome</keyword>
<dbReference type="Proteomes" id="UP001163878">
    <property type="component" value="Chromosome"/>
</dbReference>
<dbReference type="SUPFAM" id="SSF46689">
    <property type="entry name" value="Homeodomain-like"/>
    <property type="match status" value="1"/>
</dbReference>
<protein>
    <submittedName>
        <fullName evidence="6">TetR/AcrR family transcriptional regulator</fullName>
    </submittedName>
</protein>
<dbReference type="Gene3D" id="1.10.357.10">
    <property type="entry name" value="Tetracycline Repressor, domain 2"/>
    <property type="match status" value="1"/>
</dbReference>
<dbReference type="InterPro" id="IPR009057">
    <property type="entry name" value="Homeodomain-like_sf"/>
</dbReference>
<keyword evidence="3" id="KW-0804">Transcription</keyword>
<accession>A0ABY6I6L2</accession>
<keyword evidence="1" id="KW-0805">Transcription regulation</keyword>
<feature type="DNA-binding region" description="H-T-H motif" evidence="4">
    <location>
        <begin position="30"/>
        <end position="49"/>
    </location>
</feature>
<evidence type="ECO:0000313" key="6">
    <source>
        <dbReference type="EMBL" id="UYQ62639.1"/>
    </source>
</evidence>
<dbReference type="PRINTS" id="PR00455">
    <property type="entry name" value="HTHTETR"/>
</dbReference>
<sequence length="211" mass="22728">MRQTRAEHTRHALITAAATEFDQQGYAGTSLAAVTKAAGVTMGALTFHFRTKADLAVAVCAEGETVTREALDRMIAELAPDLRSVVELCLETIRLLGAEVSVRAAARLAQERATAHERWHSVWTAALRDLLKRIRAADGLKGDAEDLELLAVYLMAGAEAFIRAGHPAGSVQKQLGCLWTLTLDGFPGAPRQPLCAPDRGPSTRTCRDLLT</sequence>
<dbReference type="Pfam" id="PF00440">
    <property type="entry name" value="TetR_N"/>
    <property type="match status" value="1"/>
</dbReference>
<dbReference type="InterPro" id="IPR036271">
    <property type="entry name" value="Tet_transcr_reg_TetR-rel_C_sf"/>
</dbReference>